<dbReference type="InterPro" id="IPR036925">
    <property type="entry name" value="TIF_IF2_dom3_sf"/>
</dbReference>
<evidence type="ECO:0000256" key="2">
    <source>
        <dbReference type="ARBA" id="ARBA00022540"/>
    </source>
</evidence>
<evidence type="ECO:0000256" key="1">
    <source>
        <dbReference type="ARBA" id="ARBA00007733"/>
    </source>
</evidence>
<dbReference type="Gene3D" id="3.40.50.300">
    <property type="entry name" value="P-loop containing nucleotide triphosphate hydrolases"/>
    <property type="match status" value="1"/>
</dbReference>
<dbReference type="Pfam" id="PF22042">
    <property type="entry name" value="EF-G_D2"/>
    <property type="match status" value="1"/>
</dbReference>
<dbReference type="SUPFAM" id="SSF52156">
    <property type="entry name" value="Initiation factor IF2/eIF5b, domain 3"/>
    <property type="match status" value="1"/>
</dbReference>
<dbReference type="GO" id="GO:0003924">
    <property type="term" value="F:GTPase activity"/>
    <property type="evidence" value="ECO:0007669"/>
    <property type="project" value="InterPro"/>
</dbReference>
<keyword evidence="2" id="KW-0396">Initiation factor</keyword>
<evidence type="ECO:0000256" key="5">
    <source>
        <dbReference type="ARBA" id="ARBA00023134"/>
    </source>
</evidence>
<dbReference type="InterPro" id="IPR053905">
    <property type="entry name" value="EF-G-like_DII"/>
</dbReference>
<keyword evidence="5" id="KW-0342">GTP-binding</keyword>
<dbReference type="InterPro" id="IPR005225">
    <property type="entry name" value="Small_GTP-bd"/>
</dbReference>
<dbReference type="NCBIfam" id="TIGR00231">
    <property type="entry name" value="small_GTP"/>
    <property type="match status" value="1"/>
</dbReference>
<gene>
    <name evidence="7" type="ORF">A2627_04500</name>
</gene>
<comment type="similarity">
    <text evidence="1">Belongs to the TRAFAC class translation factor GTPase superfamily. Classic translation factor GTPase family. IF-2 subfamily.</text>
</comment>
<evidence type="ECO:0000256" key="4">
    <source>
        <dbReference type="ARBA" id="ARBA00022917"/>
    </source>
</evidence>
<dbReference type="Gene3D" id="2.40.30.10">
    <property type="entry name" value="Translation factors"/>
    <property type="match status" value="2"/>
</dbReference>
<dbReference type="InterPro" id="IPR027417">
    <property type="entry name" value="P-loop_NTPase"/>
</dbReference>
<sequence length="469" mass="50552">METNRAPIITVLGHVNHGKTSLLDAIRRTNIATKEAGGITQNIGASVVTIKEGKKITFIDTPGHAAFSSMRSRGAKLADIAVLVVAADDGVKPQTKESIEYIREASIPFIVAITKIDLPTADVDKVRGELEQEEVYFEGRGGNIILVPVSSKTLSGIDELLEMITLTAEVQEIRSDSVAPLEAVVIENSKDKKGLLVSVVVRNGSLEVGKNIICGSVACRVRGIFDYVGKSVKKILPGEPGQILGFKELPSVGSSVSSIGNSEITKKSTDILSRKLKVPELLKGIPIVLKAKKAGSLEAIILNLPQGIEVLSSSVGEVNESDVLFAKTSHAAIFAFELSVSSQVKNLAEKEGIKIETFKIIYELFKSLEGLVKKNTEEILGKAVIVASFPFNKKRVAGCKMTQGIITKLDSLSITRNDKEIGKVKVTSLKKQKQNVMEVKAGEEFGAIFDPQLDFREGDMILSVSKTEK</sequence>
<dbReference type="Proteomes" id="UP000178851">
    <property type="component" value="Unassembled WGS sequence"/>
</dbReference>
<dbReference type="GO" id="GO:0003743">
    <property type="term" value="F:translation initiation factor activity"/>
    <property type="evidence" value="ECO:0007669"/>
    <property type="project" value="UniProtKB-KW"/>
</dbReference>
<name>A0A1F7YJZ4_9BACT</name>
<dbReference type="InterPro" id="IPR009000">
    <property type="entry name" value="Transl_B-barrel_sf"/>
</dbReference>
<dbReference type="InterPro" id="IPR015760">
    <property type="entry name" value="TIF_IF2"/>
</dbReference>
<protein>
    <recommendedName>
        <fullName evidence="6">Tr-type G domain-containing protein</fullName>
    </recommendedName>
</protein>
<evidence type="ECO:0000256" key="3">
    <source>
        <dbReference type="ARBA" id="ARBA00022741"/>
    </source>
</evidence>
<dbReference type="PANTHER" id="PTHR43381:SF4">
    <property type="entry name" value="EUKARYOTIC TRANSLATION INITIATION FACTOR 5B"/>
    <property type="match status" value="1"/>
</dbReference>
<dbReference type="SUPFAM" id="SSF50447">
    <property type="entry name" value="Translation proteins"/>
    <property type="match status" value="2"/>
</dbReference>
<dbReference type="SUPFAM" id="SSF52540">
    <property type="entry name" value="P-loop containing nucleoside triphosphate hydrolases"/>
    <property type="match status" value="1"/>
</dbReference>
<evidence type="ECO:0000313" key="7">
    <source>
        <dbReference type="EMBL" id="OGM27671.1"/>
    </source>
</evidence>
<reference evidence="7 8" key="1">
    <citation type="journal article" date="2016" name="Nat. Commun.">
        <title>Thousands of microbial genomes shed light on interconnected biogeochemical processes in an aquifer system.</title>
        <authorList>
            <person name="Anantharaman K."/>
            <person name="Brown C.T."/>
            <person name="Hug L.A."/>
            <person name="Sharon I."/>
            <person name="Castelle C.J."/>
            <person name="Probst A.J."/>
            <person name="Thomas B.C."/>
            <person name="Singh A."/>
            <person name="Wilkins M.J."/>
            <person name="Karaoz U."/>
            <person name="Brodie E.L."/>
            <person name="Williams K.H."/>
            <person name="Hubbard S.S."/>
            <person name="Banfield J.F."/>
        </authorList>
    </citation>
    <scope>NUCLEOTIDE SEQUENCE [LARGE SCALE GENOMIC DNA]</scope>
</reference>
<dbReference type="InterPro" id="IPR023115">
    <property type="entry name" value="TIF_IF2_dom3"/>
</dbReference>
<dbReference type="AlphaFoldDB" id="A0A1F7YJZ4"/>
<keyword evidence="4" id="KW-0648">Protein biosynthesis</keyword>
<dbReference type="FunFam" id="3.40.50.300:FF:000019">
    <property type="entry name" value="Translation initiation factor IF-2"/>
    <property type="match status" value="1"/>
</dbReference>
<keyword evidence="3" id="KW-0547">Nucleotide-binding</keyword>
<dbReference type="PANTHER" id="PTHR43381">
    <property type="entry name" value="TRANSLATION INITIATION FACTOR IF-2-RELATED"/>
    <property type="match status" value="1"/>
</dbReference>
<dbReference type="GO" id="GO:0005525">
    <property type="term" value="F:GTP binding"/>
    <property type="evidence" value="ECO:0007669"/>
    <property type="project" value="UniProtKB-KW"/>
</dbReference>
<dbReference type="Pfam" id="PF11987">
    <property type="entry name" value="IF-2"/>
    <property type="match status" value="1"/>
</dbReference>
<dbReference type="PROSITE" id="PS51722">
    <property type="entry name" value="G_TR_2"/>
    <property type="match status" value="1"/>
</dbReference>
<dbReference type="GO" id="GO:0005737">
    <property type="term" value="C:cytoplasm"/>
    <property type="evidence" value="ECO:0007669"/>
    <property type="project" value="TreeGrafter"/>
</dbReference>
<comment type="caution">
    <text evidence="7">The sequence shown here is derived from an EMBL/GenBank/DDBJ whole genome shotgun (WGS) entry which is preliminary data.</text>
</comment>
<dbReference type="CDD" id="cd01887">
    <property type="entry name" value="IF2_eIF5B"/>
    <property type="match status" value="1"/>
</dbReference>
<proteinExistence type="inferred from homology"/>
<dbReference type="Gene3D" id="3.40.50.10050">
    <property type="entry name" value="Translation initiation factor IF- 2, domain 3"/>
    <property type="match status" value="1"/>
</dbReference>
<evidence type="ECO:0000259" key="6">
    <source>
        <dbReference type="PROSITE" id="PS51722"/>
    </source>
</evidence>
<dbReference type="Pfam" id="PF00009">
    <property type="entry name" value="GTP_EFTU"/>
    <property type="match status" value="1"/>
</dbReference>
<feature type="domain" description="Tr-type G" evidence="6">
    <location>
        <begin position="4"/>
        <end position="172"/>
    </location>
</feature>
<organism evidence="7 8">
    <name type="scientific">Candidatus Woesebacteria bacterium RIFCSPHIGHO2_01_FULL_39_28</name>
    <dbReference type="NCBI Taxonomy" id="1802496"/>
    <lineage>
        <taxon>Bacteria</taxon>
        <taxon>Candidatus Woeseibacteriota</taxon>
    </lineage>
</organism>
<dbReference type="FunFam" id="3.40.50.10050:FF:000001">
    <property type="entry name" value="Translation initiation factor IF-2"/>
    <property type="match status" value="1"/>
</dbReference>
<dbReference type="InterPro" id="IPR000795">
    <property type="entry name" value="T_Tr_GTP-bd_dom"/>
</dbReference>
<accession>A0A1F7YJZ4</accession>
<dbReference type="EMBL" id="MGGI01000003">
    <property type="protein sequence ID" value="OGM27671.1"/>
    <property type="molecule type" value="Genomic_DNA"/>
</dbReference>
<evidence type="ECO:0000313" key="8">
    <source>
        <dbReference type="Proteomes" id="UP000178851"/>
    </source>
</evidence>